<keyword evidence="3" id="KW-1185">Reference proteome</keyword>
<feature type="domain" description="HTH marR-type" evidence="1">
    <location>
        <begin position="1"/>
        <end position="151"/>
    </location>
</feature>
<dbReference type="PRINTS" id="PR00598">
    <property type="entry name" value="HTHMARR"/>
</dbReference>
<dbReference type="PANTHER" id="PTHR33164:SF101">
    <property type="entry name" value="TRANSCRIPTIONAL REPRESSOR MPRA"/>
    <property type="match status" value="1"/>
</dbReference>
<evidence type="ECO:0000313" key="3">
    <source>
        <dbReference type="Proteomes" id="UP001449657"/>
    </source>
</evidence>
<dbReference type="InterPro" id="IPR039422">
    <property type="entry name" value="MarR/SlyA-like"/>
</dbReference>
<dbReference type="SMART" id="SM00347">
    <property type="entry name" value="HTH_MARR"/>
    <property type="match status" value="1"/>
</dbReference>
<protein>
    <submittedName>
        <fullName evidence="2">MarR family transcriptional regulator</fullName>
    </submittedName>
</protein>
<sequence length="154" mass="17969">MSNIEKLISIRNFTSEHHKGLVSLIFVGNWIISKHQNFFKEYDITMQQFNILRILRGQHPKSASINTLKERMLDKMSDVSRLVERLRKADLVERKSCEADRRAVDVKITQKGLQLLKEIDEKIFVLEETLKTTLTDKEVAQLNKLLDKLLGAYE</sequence>
<name>A0ABZ2Z3A4_9BACT</name>
<dbReference type="EMBL" id="CP150096">
    <property type="protein sequence ID" value="WZN46390.1"/>
    <property type="molecule type" value="Genomic_DNA"/>
</dbReference>
<dbReference type="InterPro" id="IPR036390">
    <property type="entry name" value="WH_DNA-bd_sf"/>
</dbReference>
<evidence type="ECO:0000259" key="1">
    <source>
        <dbReference type="PROSITE" id="PS50995"/>
    </source>
</evidence>
<dbReference type="RefSeq" id="WP_126246806.1">
    <property type="nucleotide sequence ID" value="NZ_CP149792.1"/>
</dbReference>
<accession>A0ABZ2Z3A4</accession>
<dbReference type="SUPFAM" id="SSF46785">
    <property type="entry name" value="Winged helix' DNA-binding domain"/>
    <property type="match status" value="1"/>
</dbReference>
<dbReference type="Pfam" id="PF12802">
    <property type="entry name" value="MarR_2"/>
    <property type="match status" value="1"/>
</dbReference>
<reference evidence="2 3" key="1">
    <citation type="submission" date="2024-03" db="EMBL/GenBank/DDBJ databases">
        <title>Chitinophaga caseinilytica sp. nov., a casein hydrolysing bacterium isolated from forest soil.</title>
        <authorList>
            <person name="Lee D.S."/>
            <person name="Han D.M."/>
            <person name="Baek J.H."/>
            <person name="Choi D.G."/>
            <person name="Jeon J.H."/>
            <person name="Jeon C.O."/>
        </authorList>
    </citation>
    <scope>NUCLEOTIDE SEQUENCE [LARGE SCALE GENOMIC DNA]</scope>
    <source>
        <strain evidence="2 3">KACC 19118</strain>
    </source>
</reference>
<gene>
    <name evidence="2" type="ORF">WJU22_26235</name>
</gene>
<dbReference type="Gene3D" id="1.10.10.10">
    <property type="entry name" value="Winged helix-like DNA-binding domain superfamily/Winged helix DNA-binding domain"/>
    <property type="match status" value="1"/>
</dbReference>
<dbReference type="PROSITE" id="PS50995">
    <property type="entry name" value="HTH_MARR_2"/>
    <property type="match status" value="1"/>
</dbReference>
<dbReference type="InterPro" id="IPR000835">
    <property type="entry name" value="HTH_MarR-typ"/>
</dbReference>
<dbReference type="PANTHER" id="PTHR33164">
    <property type="entry name" value="TRANSCRIPTIONAL REGULATOR, MARR FAMILY"/>
    <property type="match status" value="1"/>
</dbReference>
<dbReference type="InterPro" id="IPR036388">
    <property type="entry name" value="WH-like_DNA-bd_sf"/>
</dbReference>
<dbReference type="Proteomes" id="UP001449657">
    <property type="component" value="Chromosome"/>
</dbReference>
<proteinExistence type="predicted"/>
<evidence type="ECO:0000313" key="2">
    <source>
        <dbReference type="EMBL" id="WZN46390.1"/>
    </source>
</evidence>
<organism evidence="2 3">
    <name type="scientific">Chitinophaga caseinilytica</name>
    <dbReference type="NCBI Taxonomy" id="2267521"/>
    <lineage>
        <taxon>Bacteria</taxon>
        <taxon>Pseudomonadati</taxon>
        <taxon>Bacteroidota</taxon>
        <taxon>Chitinophagia</taxon>
        <taxon>Chitinophagales</taxon>
        <taxon>Chitinophagaceae</taxon>
        <taxon>Chitinophaga</taxon>
    </lineage>
</organism>